<dbReference type="Pfam" id="PF03466">
    <property type="entry name" value="LysR_substrate"/>
    <property type="match status" value="1"/>
</dbReference>
<keyword evidence="2" id="KW-0805">Transcription regulation</keyword>
<comment type="caution">
    <text evidence="6">The sequence shown here is derived from an EMBL/GenBank/DDBJ whole genome shotgun (WGS) entry which is preliminary data.</text>
</comment>
<dbReference type="PRINTS" id="PR00039">
    <property type="entry name" value="HTHLYSR"/>
</dbReference>
<gene>
    <name evidence="6" type="ORF">DY251_20170</name>
</gene>
<dbReference type="InterPro" id="IPR036390">
    <property type="entry name" value="WH_DNA-bd_sf"/>
</dbReference>
<dbReference type="RefSeq" id="WP_116625707.1">
    <property type="nucleotide sequence ID" value="NZ_QURN01000024.1"/>
</dbReference>
<dbReference type="Proteomes" id="UP000262379">
    <property type="component" value="Unassembled WGS sequence"/>
</dbReference>
<proteinExistence type="inferred from homology"/>
<organism evidence="6 7">
    <name type="scientific">Mesorhizobium denitrificans</name>
    <dbReference type="NCBI Taxonomy" id="2294114"/>
    <lineage>
        <taxon>Bacteria</taxon>
        <taxon>Pseudomonadati</taxon>
        <taxon>Pseudomonadota</taxon>
        <taxon>Alphaproteobacteria</taxon>
        <taxon>Hyphomicrobiales</taxon>
        <taxon>Phyllobacteriaceae</taxon>
        <taxon>Mesorhizobium</taxon>
    </lineage>
</organism>
<reference evidence="7" key="1">
    <citation type="submission" date="2018-08" db="EMBL/GenBank/DDBJ databases">
        <authorList>
            <person name="Im W.T."/>
        </authorList>
    </citation>
    <scope>NUCLEOTIDE SEQUENCE [LARGE SCALE GENOMIC DNA]</scope>
    <source>
        <strain evidence="7">LA-28</strain>
    </source>
</reference>
<evidence type="ECO:0000313" key="7">
    <source>
        <dbReference type="Proteomes" id="UP000262379"/>
    </source>
</evidence>
<name>A0A371X3S2_9HYPH</name>
<dbReference type="EMBL" id="QURN01000024">
    <property type="protein sequence ID" value="RFC63876.1"/>
    <property type="molecule type" value="Genomic_DNA"/>
</dbReference>
<dbReference type="InterPro" id="IPR000847">
    <property type="entry name" value="LysR_HTH_N"/>
</dbReference>
<keyword evidence="4" id="KW-0804">Transcription</keyword>
<dbReference type="PANTHER" id="PTHR30126">
    <property type="entry name" value="HTH-TYPE TRANSCRIPTIONAL REGULATOR"/>
    <property type="match status" value="1"/>
</dbReference>
<dbReference type="InterPro" id="IPR005119">
    <property type="entry name" value="LysR_subst-bd"/>
</dbReference>
<dbReference type="PROSITE" id="PS50931">
    <property type="entry name" value="HTH_LYSR"/>
    <property type="match status" value="1"/>
</dbReference>
<accession>A0A371X3S2</accession>
<feature type="domain" description="HTH lysR-type" evidence="5">
    <location>
        <begin position="1"/>
        <end position="58"/>
    </location>
</feature>
<sequence>MNLAHVQTFLVVIETGNLNKAADRLNVTQSTVTARINALEHLLGQRLLTRNKSGAVVTATGAKFLKHAQILVQVWKQVRHDTSLPKGFTDVCNFGCTDVLWGGAGALMLNILREHHKSMAIKVENGNENDIRSWIANDMVDLAISYDPPYASGCTIMPLFEDILIEVSTVPRELMRWDPLYVYVDYGEDFRRWHVEKYPVDDTAVVTFSDVSFALEHIISQGGAAYVPMRLVKDALEERTLFEVDDAPRFHRVAYLSFHKNRTQKWSWLPAAIESFRERFVGSPAS</sequence>
<protein>
    <submittedName>
        <fullName evidence="6">LysR family transcriptional regulator</fullName>
    </submittedName>
</protein>
<dbReference type="InterPro" id="IPR036388">
    <property type="entry name" value="WH-like_DNA-bd_sf"/>
</dbReference>
<evidence type="ECO:0000256" key="2">
    <source>
        <dbReference type="ARBA" id="ARBA00023015"/>
    </source>
</evidence>
<dbReference type="Pfam" id="PF00126">
    <property type="entry name" value="HTH_1"/>
    <property type="match status" value="1"/>
</dbReference>
<dbReference type="Gene3D" id="1.10.10.10">
    <property type="entry name" value="Winged helix-like DNA-binding domain superfamily/Winged helix DNA-binding domain"/>
    <property type="match status" value="1"/>
</dbReference>
<dbReference type="PANTHER" id="PTHR30126:SF21">
    <property type="entry name" value="TRANSCRIPTIONAL REGULATOR-RELATED"/>
    <property type="match status" value="1"/>
</dbReference>
<evidence type="ECO:0000259" key="5">
    <source>
        <dbReference type="PROSITE" id="PS50931"/>
    </source>
</evidence>
<dbReference type="GO" id="GO:0003700">
    <property type="term" value="F:DNA-binding transcription factor activity"/>
    <property type="evidence" value="ECO:0007669"/>
    <property type="project" value="InterPro"/>
</dbReference>
<evidence type="ECO:0000256" key="3">
    <source>
        <dbReference type="ARBA" id="ARBA00023125"/>
    </source>
</evidence>
<evidence type="ECO:0000256" key="4">
    <source>
        <dbReference type="ARBA" id="ARBA00023163"/>
    </source>
</evidence>
<dbReference type="AlphaFoldDB" id="A0A371X3S2"/>
<evidence type="ECO:0000313" key="6">
    <source>
        <dbReference type="EMBL" id="RFC63876.1"/>
    </source>
</evidence>
<keyword evidence="3" id="KW-0238">DNA-binding</keyword>
<dbReference type="GO" id="GO:0000976">
    <property type="term" value="F:transcription cis-regulatory region binding"/>
    <property type="evidence" value="ECO:0007669"/>
    <property type="project" value="TreeGrafter"/>
</dbReference>
<dbReference type="SUPFAM" id="SSF46785">
    <property type="entry name" value="Winged helix' DNA-binding domain"/>
    <property type="match status" value="1"/>
</dbReference>
<keyword evidence="7" id="KW-1185">Reference proteome</keyword>
<comment type="similarity">
    <text evidence="1">Belongs to the LysR transcriptional regulatory family.</text>
</comment>
<evidence type="ECO:0000256" key="1">
    <source>
        <dbReference type="ARBA" id="ARBA00009437"/>
    </source>
</evidence>
<dbReference type="SUPFAM" id="SSF53850">
    <property type="entry name" value="Periplasmic binding protein-like II"/>
    <property type="match status" value="1"/>
</dbReference>